<dbReference type="PIRSF" id="PIRSF001549">
    <property type="entry name" value="His-tRNA_synth"/>
    <property type="match status" value="1"/>
</dbReference>
<dbReference type="Pfam" id="PF03129">
    <property type="entry name" value="HGTP_anticodon"/>
    <property type="match status" value="1"/>
</dbReference>
<feature type="binding site" evidence="7">
    <location>
        <begin position="78"/>
        <end position="80"/>
    </location>
    <ligand>
        <name>L-histidine</name>
        <dbReference type="ChEBI" id="CHEBI:57595"/>
    </ligand>
</feature>
<dbReference type="PANTHER" id="PTHR11476:SF7">
    <property type="entry name" value="HISTIDINE--TRNA LIGASE"/>
    <property type="match status" value="1"/>
</dbReference>
<dbReference type="FunFam" id="3.40.50.800:FF:000012">
    <property type="entry name" value="Histidine--tRNA ligase, cytoplasmic"/>
    <property type="match status" value="1"/>
</dbReference>
<dbReference type="EMBL" id="KK365144">
    <property type="protein sequence ID" value="KCZ81318.1"/>
    <property type="molecule type" value="Genomic_DNA"/>
</dbReference>
<protein>
    <recommendedName>
        <fullName evidence="2">histidine--tRNA ligase</fullName>
        <ecNumber evidence="2">6.1.1.21</ecNumber>
    </recommendedName>
</protein>
<keyword evidence="9" id="KW-0436">Ligase</keyword>
<dbReference type="PANTHER" id="PTHR11476">
    <property type="entry name" value="HISTIDYL-TRNA SYNTHETASE"/>
    <property type="match status" value="1"/>
</dbReference>
<keyword evidence="10" id="KW-1185">Reference proteome</keyword>
<accession>A0A059F1Z8</accession>
<dbReference type="Gene3D" id="3.40.50.800">
    <property type="entry name" value="Anticodon-binding domain"/>
    <property type="match status" value="1"/>
</dbReference>
<keyword evidence="5" id="KW-0648">Protein biosynthesis</keyword>
<evidence type="ECO:0000256" key="6">
    <source>
        <dbReference type="ARBA" id="ARBA00047639"/>
    </source>
</evidence>
<dbReference type="Proteomes" id="UP000030655">
    <property type="component" value="Unassembled WGS sequence"/>
</dbReference>
<dbReference type="InterPro" id="IPR004154">
    <property type="entry name" value="Anticodon-bd"/>
</dbReference>
<dbReference type="VEuPathDB" id="MicrosporidiaDB:H312_01197"/>
<comment type="similarity">
    <text evidence="1">Belongs to the class-II aminoacyl-tRNA synthetase family.</text>
</comment>
<feature type="domain" description="Aminoacyl-transfer RNA synthetases class-II family profile" evidence="8">
    <location>
        <begin position="1"/>
        <end position="350"/>
    </location>
</feature>
<reference evidence="10" key="1">
    <citation type="submission" date="2013-02" db="EMBL/GenBank/DDBJ databases">
        <authorList>
            <consortium name="The Broad Institute Genome Sequencing Platform"/>
            <person name="Cuomo C."/>
            <person name="Becnel J."/>
            <person name="Sanscrainte N."/>
            <person name="Walker B."/>
            <person name="Young S.K."/>
            <person name="Zeng Q."/>
            <person name="Gargeya S."/>
            <person name="Fitzgerald M."/>
            <person name="Haas B."/>
            <person name="Abouelleil A."/>
            <person name="Alvarado L."/>
            <person name="Arachchi H.M."/>
            <person name="Berlin A.M."/>
            <person name="Chapman S.B."/>
            <person name="Dewar J."/>
            <person name="Goldberg J."/>
            <person name="Griggs A."/>
            <person name="Gujja S."/>
            <person name="Hansen M."/>
            <person name="Howarth C."/>
            <person name="Imamovic A."/>
            <person name="Larimer J."/>
            <person name="McCowan C."/>
            <person name="Murphy C."/>
            <person name="Neiman D."/>
            <person name="Pearson M."/>
            <person name="Priest M."/>
            <person name="Roberts A."/>
            <person name="Saif S."/>
            <person name="Shea T."/>
            <person name="Sisk P."/>
            <person name="Sykes S."/>
            <person name="Wortman J."/>
            <person name="Nusbaum C."/>
            <person name="Birren B."/>
        </authorList>
    </citation>
    <scope>NUCLEOTIDE SEQUENCE [LARGE SCALE GENOMIC DNA]</scope>
    <source>
        <strain evidence="10">PRA339</strain>
    </source>
</reference>
<dbReference type="GO" id="GO:0005829">
    <property type="term" value="C:cytosol"/>
    <property type="evidence" value="ECO:0007669"/>
    <property type="project" value="TreeGrafter"/>
</dbReference>
<feature type="binding site" evidence="7">
    <location>
        <position position="121"/>
    </location>
    <ligand>
        <name>L-histidine</name>
        <dbReference type="ChEBI" id="CHEBI:57595"/>
    </ligand>
</feature>
<reference evidence="9 10" key="2">
    <citation type="submission" date="2014-03" db="EMBL/GenBank/DDBJ databases">
        <title>The Genome Sequence of Anncaliia algerae insect isolate PRA339.</title>
        <authorList>
            <consortium name="The Broad Institute Genome Sequencing Platform"/>
            <consortium name="The Broad Institute Genome Sequencing Center for Infectious Disease"/>
            <person name="Cuomo C."/>
            <person name="Becnel J."/>
            <person name="Sanscrainte N."/>
            <person name="Walker B."/>
            <person name="Young S.K."/>
            <person name="Zeng Q."/>
            <person name="Gargeya S."/>
            <person name="Fitzgerald M."/>
            <person name="Haas B."/>
            <person name="Abouelleil A."/>
            <person name="Alvarado L."/>
            <person name="Arachchi H.M."/>
            <person name="Berlin A.M."/>
            <person name="Chapman S.B."/>
            <person name="Dewar J."/>
            <person name="Goldberg J."/>
            <person name="Griggs A."/>
            <person name="Gujja S."/>
            <person name="Hansen M."/>
            <person name="Howarth C."/>
            <person name="Imamovic A."/>
            <person name="Larimer J."/>
            <person name="McCowan C."/>
            <person name="Murphy C."/>
            <person name="Neiman D."/>
            <person name="Pearson M."/>
            <person name="Priest M."/>
            <person name="Roberts A."/>
            <person name="Saif S."/>
            <person name="Shea T."/>
            <person name="Sisk P."/>
            <person name="Sykes S."/>
            <person name="Wortman J."/>
            <person name="Nusbaum C."/>
            <person name="Birren B."/>
        </authorList>
    </citation>
    <scope>NUCLEOTIDE SEQUENCE [LARGE SCALE GENOMIC DNA]</scope>
    <source>
        <strain evidence="9 10">PRA339</strain>
    </source>
</reference>
<dbReference type="InterPro" id="IPR004516">
    <property type="entry name" value="HisRS/HisZ"/>
</dbReference>
<dbReference type="AlphaFoldDB" id="A0A059F1Z8"/>
<evidence type="ECO:0000313" key="10">
    <source>
        <dbReference type="Proteomes" id="UP000030655"/>
    </source>
</evidence>
<dbReference type="GO" id="GO:0005739">
    <property type="term" value="C:mitochondrion"/>
    <property type="evidence" value="ECO:0007669"/>
    <property type="project" value="EnsemblFungi"/>
</dbReference>
<name>A0A059F1Z8_9MICR</name>
<dbReference type="EC" id="6.1.1.21" evidence="2"/>
<gene>
    <name evidence="9" type="ORF">H312_01197</name>
</gene>
<dbReference type="Pfam" id="PF13393">
    <property type="entry name" value="tRNA-synt_His"/>
    <property type="match status" value="1"/>
</dbReference>
<dbReference type="InterPro" id="IPR015807">
    <property type="entry name" value="His-tRNA-ligase"/>
</dbReference>
<dbReference type="GO" id="GO:0006427">
    <property type="term" value="P:histidyl-tRNA aminoacylation"/>
    <property type="evidence" value="ECO:0007669"/>
    <property type="project" value="EnsemblFungi"/>
</dbReference>
<dbReference type="CDD" id="cd00773">
    <property type="entry name" value="HisRS-like_core"/>
    <property type="match status" value="1"/>
</dbReference>
<dbReference type="OrthoDB" id="1906957at2759"/>
<dbReference type="InterPro" id="IPR041715">
    <property type="entry name" value="HisRS-like_core"/>
</dbReference>
<dbReference type="STRING" id="1288291.A0A059F1Z8"/>
<dbReference type="InterPro" id="IPR036621">
    <property type="entry name" value="Anticodon-bd_dom_sf"/>
</dbReference>
<feature type="binding site" evidence="7">
    <location>
        <position position="125"/>
    </location>
    <ligand>
        <name>L-histidine</name>
        <dbReference type="ChEBI" id="CHEBI:57595"/>
    </ligand>
</feature>
<dbReference type="GO" id="GO:0004821">
    <property type="term" value="F:histidine-tRNA ligase activity"/>
    <property type="evidence" value="ECO:0007669"/>
    <property type="project" value="UniProtKB-EC"/>
</dbReference>
<feature type="binding site" evidence="7">
    <location>
        <begin position="276"/>
        <end position="277"/>
    </location>
    <ligand>
        <name>L-histidine</name>
        <dbReference type="ChEBI" id="CHEBI:57595"/>
    </ligand>
</feature>
<evidence type="ECO:0000256" key="7">
    <source>
        <dbReference type="PIRSR" id="PIRSR001549-1"/>
    </source>
</evidence>
<dbReference type="SUPFAM" id="SSF55681">
    <property type="entry name" value="Class II aaRS and biotin synthetases"/>
    <property type="match status" value="1"/>
</dbReference>
<keyword evidence="4" id="KW-0067">ATP-binding</keyword>
<keyword evidence="3" id="KW-0547">Nucleotide-binding</keyword>
<dbReference type="InterPro" id="IPR006195">
    <property type="entry name" value="aa-tRNA-synth_II"/>
</dbReference>
<evidence type="ECO:0000259" key="8">
    <source>
        <dbReference type="PROSITE" id="PS50862"/>
    </source>
</evidence>
<dbReference type="GO" id="GO:1990825">
    <property type="term" value="F:sequence-specific mRNA binding"/>
    <property type="evidence" value="ECO:0007669"/>
    <property type="project" value="EnsemblFungi"/>
</dbReference>
<sequence>MVELRTPKGTRDYNPLEQRVFNDLIEKITEIFKLHGAVNIDTPTFELRELLLNKYGEESKLIFNLEDQGGDICSLRYDLTVSFARYLAANKIQKIKRYQIGKVFRRDNPSFAKGRLREFFQCDFDIAGSYKSMVSDAETICIVAECLRQMNLGSFKIKINHRSILNAMVLSAGVSPKLFGTVCSSLDKLDKMEFKYIAEELKSKGLNDTQVEFLKNYVYLKGKEDLINNLKSDILYKHEEGSRGINELELLLSYLNIYKLSDSVEFDLSLARGLDYYTGIIFEAVFDNYKELGSVAGGGRYDNLVSSILPQNSSLNVPCIGFSFGLTRILPLMLKNTEIKNISNIKVYVTSSGSLLLEERMKVLRELWSNKIASETFYTNKFNFNNALEHVQKNDIPYLLVLGENELKMGKYKLLYGEQKKEKLEDSLNNLILFIKK</sequence>
<comment type="catalytic activity">
    <reaction evidence="6">
        <text>tRNA(His) + L-histidine + ATP = L-histidyl-tRNA(His) + AMP + diphosphate + H(+)</text>
        <dbReference type="Rhea" id="RHEA:17313"/>
        <dbReference type="Rhea" id="RHEA-COMP:9665"/>
        <dbReference type="Rhea" id="RHEA-COMP:9689"/>
        <dbReference type="ChEBI" id="CHEBI:15378"/>
        <dbReference type="ChEBI" id="CHEBI:30616"/>
        <dbReference type="ChEBI" id="CHEBI:33019"/>
        <dbReference type="ChEBI" id="CHEBI:57595"/>
        <dbReference type="ChEBI" id="CHEBI:78442"/>
        <dbReference type="ChEBI" id="CHEBI:78527"/>
        <dbReference type="ChEBI" id="CHEBI:456215"/>
        <dbReference type="EC" id="6.1.1.21"/>
    </reaction>
</comment>
<dbReference type="NCBIfam" id="TIGR00442">
    <property type="entry name" value="hisS"/>
    <property type="match status" value="1"/>
</dbReference>
<evidence type="ECO:0000256" key="5">
    <source>
        <dbReference type="ARBA" id="ARBA00022917"/>
    </source>
</evidence>
<dbReference type="GO" id="GO:0032543">
    <property type="term" value="P:mitochondrial translation"/>
    <property type="evidence" value="ECO:0007669"/>
    <property type="project" value="EnsemblFungi"/>
</dbReference>
<organism evidence="9 10">
    <name type="scientific">Anncaliia algerae PRA339</name>
    <dbReference type="NCBI Taxonomy" id="1288291"/>
    <lineage>
        <taxon>Eukaryota</taxon>
        <taxon>Fungi</taxon>
        <taxon>Fungi incertae sedis</taxon>
        <taxon>Microsporidia</taxon>
        <taxon>Tubulinosematoidea</taxon>
        <taxon>Tubulinosematidae</taxon>
        <taxon>Anncaliia</taxon>
    </lineage>
</organism>
<evidence type="ECO:0000256" key="4">
    <source>
        <dbReference type="ARBA" id="ARBA00022840"/>
    </source>
</evidence>
<feature type="binding site" evidence="7">
    <location>
        <position position="272"/>
    </location>
    <ligand>
        <name>L-histidine</name>
        <dbReference type="ChEBI" id="CHEBI:57595"/>
    </ligand>
</feature>
<dbReference type="PROSITE" id="PS50862">
    <property type="entry name" value="AA_TRNA_LIGASE_II"/>
    <property type="match status" value="1"/>
</dbReference>
<proteinExistence type="inferred from homology"/>
<evidence type="ECO:0000256" key="1">
    <source>
        <dbReference type="ARBA" id="ARBA00008226"/>
    </source>
</evidence>
<dbReference type="Gene3D" id="3.30.930.10">
    <property type="entry name" value="Bira Bifunctional Protein, Domain 2"/>
    <property type="match status" value="1"/>
</dbReference>
<dbReference type="HOGENOM" id="CLU_025113_4_2_1"/>
<evidence type="ECO:0000313" key="9">
    <source>
        <dbReference type="EMBL" id="KCZ81318.1"/>
    </source>
</evidence>
<evidence type="ECO:0000256" key="2">
    <source>
        <dbReference type="ARBA" id="ARBA00012815"/>
    </source>
</evidence>
<dbReference type="SUPFAM" id="SSF52954">
    <property type="entry name" value="Class II aaRS ABD-related"/>
    <property type="match status" value="1"/>
</dbReference>
<dbReference type="GO" id="GO:0005524">
    <property type="term" value="F:ATP binding"/>
    <property type="evidence" value="ECO:0007669"/>
    <property type="project" value="UniProtKB-KW"/>
</dbReference>
<evidence type="ECO:0000256" key="3">
    <source>
        <dbReference type="ARBA" id="ARBA00022741"/>
    </source>
</evidence>
<feature type="binding site" evidence="7">
    <location>
        <position position="105"/>
    </location>
    <ligand>
        <name>L-histidine</name>
        <dbReference type="ChEBI" id="CHEBI:57595"/>
    </ligand>
</feature>
<dbReference type="InterPro" id="IPR045864">
    <property type="entry name" value="aa-tRNA-synth_II/BPL/LPL"/>
</dbReference>